<comment type="caution">
    <text evidence="4">The sequence shown here is derived from an EMBL/GenBank/DDBJ whole genome shotgun (WGS) entry which is preliminary data.</text>
</comment>
<dbReference type="PANTHER" id="PTHR45641">
    <property type="entry name" value="TETRATRICOPEPTIDE REPEAT PROTEIN (AFU_ORTHOLOGUE AFUA_6G03870)"/>
    <property type="match status" value="1"/>
</dbReference>
<dbReference type="SUPFAM" id="SSF48452">
    <property type="entry name" value="TPR-like"/>
    <property type="match status" value="1"/>
</dbReference>
<evidence type="ECO:0000256" key="1">
    <source>
        <dbReference type="ARBA" id="ARBA00022737"/>
    </source>
</evidence>
<evidence type="ECO:0000256" key="3">
    <source>
        <dbReference type="PROSITE-ProRule" id="PRU00339"/>
    </source>
</evidence>
<evidence type="ECO:0008006" key="6">
    <source>
        <dbReference type="Google" id="ProtNLM"/>
    </source>
</evidence>
<name>A0AAD2FMQ4_9STRA</name>
<dbReference type="Proteomes" id="UP001295423">
    <property type="component" value="Unassembled WGS sequence"/>
</dbReference>
<dbReference type="InterPro" id="IPR011990">
    <property type="entry name" value="TPR-like_helical_dom_sf"/>
</dbReference>
<gene>
    <name evidence="4" type="ORF">CYCCA115_LOCUS10565</name>
</gene>
<dbReference type="Pfam" id="PF13424">
    <property type="entry name" value="TPR_12"/>
    <property type="match status" value="2"/>
</dbReference>
<proteinExistence type="predicted"/>
<keyword evidence="2 3" id="KW-0802">TPR repeat</keyword>
<dbReference type="PROSITE" id="PS50005">
    <property type="entry name" value="TPR"/>
    <property type="match status" value="2"/>
</dbReference>
<dbReference type="SMART" id="SM00028">
    <property type="entry name" value="TPR"/>
    <property type="match status" value="4"/>
</dbReference>
<keyword evidence="1" id="KW-0677">Repeat</keyword>
<dbReference type="InterPro" id="IPR019734">
    <property type="entry name" value="TPR_rpt"/>
</dbReference>
<dbReference type="PANTHER" id="PTHR45641:SF1">
    <property type="entry name" value="AAA+ ATPASE DOMAIN-CONTAINING PROTEIN"/>
    <property type="match status" value="1"/>
</dbReference>
<feature type="repeat" description="TPR" evidence="3">
    <location>
        <begin position="74"/>
        <end position="107"/>
    </location>
</feature>
<evidence type="ECO:0000256" key="2">
    <source>
        <dbReference type="ARBA" id="ARBA00022803"/>
    </source>
</evidence>
<evidence type="ECO:0000313" key="5">
    <source>
        <dbReference type="Proteomes" id="UP001295423"/>
    </source>
</evidence>
<dbReference type="EMBL" id="CAKOGP040001668">
    <property type="protein sequence ID" value="CAJ1946422.1"/>
    <property type="molecule type" value="Genomic_DNA"/>
</dbReference>
<dbReference type="AlphaFoldDB" id="A0AAD2FMQ4"/>
<dbReference type="PROSITE" id="PS50293">
    <property type="entry name" value="TPR_REGION"/>
    <property type="match status" value="1"/>
</dbReference>
<keyword evidence="5" id="KW-1185">Reference proteome</keyword>
<sequence>MLVKPHRKAKEILEEILVRQTHACGEDYPSVARTLNEIGIALQHDRNFEEALEKYNRALGIQLKILGGKHVDTADTYDNIGKVFLEQDKFEEAEEMFRKALDIKLEILPEDKISELTDLYQNLGLSLKMQDKFSEATKIQKRSLSKLVEIHGEYHYSVAKAYIGVAGLLGDQNRMEDALQLLDKSVEICNRLQGLGHRDANVLPLALYMKASYMEELGKFEGATEVLLTLLILHKETLEVKCTP</sequence>
<dbReference type="Gene3D" id="1.25.40.10">
    <property type="entry name" value="Tetratricopeptide repeat domain"/>
    <property type="match status" value="2"/>
</dbReference>
<feature type="repeat" description="TPR" evidence="3">
    <location>
        <begin position="32"/>
        <end position="65"/>
    </location>
</feature>
<reference evidence="4" key="1">
    <citation type="submission" date="2023-08" db="EMBL/GenBank/DDBJ databases">
        <authorList>
            <person name="Audoor S."/>
            <person name="Bilcke G."/>
        </authorList>
    </citation>
    <scope>NUCLEOTIDE SEQUENCE</scope>
</reference>
<organism evidence="4 5">
    <name type="scientific">Cylindrotheca closterium</name>
    <dbReference type="NCBI Taxonomy" id="2856"/>
    <lineage>
        <taxon>Eukaryota</taxon>
        <taxon>Sar</taxon>
        <taxon>Stramenopiles</taxon>
        <taxon>Ochrophyta</taxon>
        <taxon>Bacillariophyta</taxon>
        <taxon>Bacillariophyceae</taxon>
        <taxon>Bacillariophycidae</taxon>
        <taxon>Bacillariales</taxon>
        <taxon>Bacillariaceae</taxon>
        <taxon>Cylindrotheca</taxon>
    </lineage>
</organism>
<protein>
    <recommendedName>
        <fullName evidence="6">Kinesin light chain</fullName>
    </recommendedName>
</protein>
<accession>A0AAD2FMQ4</accession>
<evidence type="ECO:0000313" key="4">
    <source>
        <dbReference type="EMBL" id="CAJ1946422.1"/>
    </source>
</evidence>